<proteinExistence type="predicted"/>
<sequence length="252" mass="27245">MLYPAGVNSDETEVLHQSEFDDLTMQVCVLPTQEALIRDGQGGGDLIEEESKAKRDENGTARVDKVVLPGAVGQKTRRFLNHDWVSSSQYLQHYTIVAGPSASSLVSAGHRAGGSYYLRLQQVWLGVIRASGDDYETEDEAQATAAKGKVGYVLNGSKVETEDTMTVFAGSIGKIIGPKGTIYHVSVPRLATEMIGATMYEIQDATHAELTIPKKDEDAPKPRAHDAATVTLKGTQDSIELAKVRVQAIVDE</sequence>
<keyword evidence="3" id="KW-1185">Reference proteome</keyword>
<dbReference type="SMART" id="SM00322">
    <property type="entry name" value="KH"/>
    <property type="match status" value="1"/>
</dbReference>
<dbReference type="EMBL" id="MU253947">
    <property type="protein sequence ID" value="KAG9243850.1"/>
    <property type="molecule type" value="Genomic_DNA"/>
</dbReference>
<organism evidence="2 3">
    <name type="scientific">Calycina marina</name>
    <dbReference type="NCBI Taxonomy" id="1763456"/>
    <lineage>
        <taxon>Eukaryota</taxon>
        <taxon>Fungi</taxon>
        <taxon>Dikarya</taxon>
        <taxon>Ascomycota</taxon>
        <taxon>Pezizomycotina</taxon>
        <taxon>Leotiomycetes</taxon>
        <taxon>Helotiales</taxon>
        <taxon>Pezizellaceae</taxon>
        <taxon>Calycina</taxon>
    </lineage>
</organism>
<dbReference type="AlphaFoldDB" id="A0A9P7Z1U7"/>
<dbReference type="OrthoDB" id="752362at2759"/>
<dbReference type="SUPFAM" id="SSF54791">
    <property type="entry name" value="Eukaryotic type KH-domain (KH-domain type I)"/>
    <property type="match status" value="1"/>
</dbReference>
<evidence type="ECO:0000313" key="2">
    <source>
        <dbReference type="EMBL" id="KAG9243850.1"/>
    </source>
</evidence>
<evidence type="ECO:0000313" key="3">
    <source>
        <dbReference type="Proteomes" id="UP000887226"/>
    </source>
</evidence>
<gene>
    <name evidence="2" type="ORF">BJ878DRAFT_542868</name>
</gene>
<protein>
    <recommendedName>
        <fullName evidence="1">K Homology domain-containing protein</fullName>
    </recommendedName>
</protein>
<dbReference type="InterPro" id="IPR004087">
    <property type="entry name" value="KH_dom"/>
</dbReference>
<dbReference type="Proteomes" id="UP000887226">
    <property type="component" value="Unassembled WGS sequence"/>
</dbReference>
<evidence type="ECO:0000259" key="1">
    <source>
        <dbReference type="SMART" id="SM00322"/>
    </source>
</evidence>
<reference evidence="2" key="1">
    <citation type="journal article" date="2021" name="IMA Fungus">
        <title>Genomic characterization of three marine fungi, including Emericellopsis atlantica sp. nov. with signatures of a generalist lifestyle and marine biomass degradation.</title>
        <authorList>
            <person name="Hagestad O.C."/>
            <person name="Hou L."/>
            <person name="Andersen J.H."/>
            <person name="Hansen E.H."/>
            <person name="Altermark B."/>
            <person name="Li C."/>
            <person name="Kuhnert E."/>
            <person name="Cox R.J."/>
            <person name="Crous P.W."/>
            <person name="Spatafora J.W."/>
            <person name="Lail K."/>
            <person name="Amirebrahimi M."/>
            <person name="Lipzen A."/>
            <person name="Pangilinan J."/>
            <person name="Andreopoulos W."/>
            <person name="Hayes R.D."/>
            <person name="Ng V."/>
            <person name="Grigoriev I.V."/>
            <person name="Jackson S.A."/>
            <person name="Sutton T.D.S."/>
            <person name="Dobson A.D.W."/>
            <person name="Rama T."/>
        </authorList>
    </citation>
    <scope>NUCLEOTIDE SEQUENCE</scope>
    <source>
        <strain evidence="2">TRa3180A</strain>
    </source>
</reference>
<dbReference type="GO" id="GO:0003723">
    <property type="term" value="F:RNA binding"/>
    <property type="evidence" value="ECO:0007669"/>
    <property type="project" value="InterPro"/>
</dbReference>
<dbReference type="Gene3D" id="3.30.1370.10">
    <property type="entry name" value="K Homology domain, type 1"/>
    <property type="match status" value="1"/>
</dbReference>
<name>A0A9P7Z1U7_9HELO</name>
<accession>A0A9P7Z1U7</accession>
<feature type="domain" description="K Homology" evidence="1">
    <location>
        <begin position="159"/>
        <end position="251"/>
    </location>
</feature>
<dbReference type="InterPro" id="IPR036612">
    <property type="entry name" value="KH_dom_type_1_sf"/>
</dbReference>
<comment type="caution">
    <text evidence="2">The sequence shown here is derived from an EMBL/GenBank/DDBJ whole genome shotgun (WGS) entry which is preliminary data.</text>
</comment>